<evidence type="ECO:0000256" key="1">
    <source>
        <dbReference type="SAM" id="MobiDB-lite"/>
    </source>
</evidence>
<dbReference type="InterPro" id="IPR002495">
    <property type="entry name" value="Glyco_trans_8"/>
</dbReference>
<dbReference type="SUPFAM" id="SSF53448">
    <property type="entry name" value="Nucleotide-diphospho-sugar transferases"/>
    <property type="match status" value="1"/>
</dbReference>
<dbReference type="Proteomes" id="UP000243723">
    <property type="component" value="Unassembled WGS sequence"/>
</dbReference>
<protein>
    <recommendedName>
        <fullName evidence="4">Nucleotide-diphospho-sugar transferase</fullName>
    </recommendedName>
</protein>
<feature type="region of interest" description="Disordered" evidence="1">
    <location>
        <begin position="50"/>
        <end position="84"/>
    </location>
</feature>
<dbReference type="STRING" id="40998.A0A2P8A5Y3"/>
<organism evidence="2 3">
    <name type="scientific">Elsinoe australis</name>
    <dbReference type="NCBI Taxonomy" id="40998"/>
    <lineage>
        <taxon>Eukaryota</taxon>
        <taxon>Fungi</taxon>
        <taxon>Dikarya</taxon>
        <taxon>Ascomycota</taxon>
        <taxon>Pezizomycotina</taxon>
        <taxon>Dothideomycetes</taxon>
        <taxon>Dothideomycetidae</taxon>
        <taxon>Myriangiales</taxon>
        <taxon>Elsinoaceae</taxon>
        <taxon>Elsinoe</taxon>
    </lineage>
</organism>
<dbReference type="InterPro" id="IPR050587">
    <property type="entry name" value="GNT1/Glycosyltrans_8"/>
</dbReference>
<dbReference type="PANTHER" id="PTHR11183">
    <property type="entry name" value="GLYCOGENIN SUBFAMILY MEMBER"/>
    <property type="match status" value="1"/>
</dbReference>
<dbReference type="AlphaFoldDB" id="A0A2P8A5Y3"/>
<evidence type="ECO:0008006" key="4">
    <source>
        <dbReference type="Google" id="ProtNLM"/>
    </source>
</evidence>
<dbReference type="Gene3D" id="3.90.550.10">
    <property type="entry name" value="Spore Coat Polysaccharide Biosynthesis Protein SpsA, Chain A"/>
    <property type="match status" value="1"/>
</dbReference>
<gene>
    <name evidence="2" type="ORF">B9Z65_4745</name>
</gene>
<reference evidence="2 3" key="1">
    <citation type="submission" date="2017-05" db="EMBL/GenBank/DDBJ databases">
        <title>Draft genome sequence of Elsinoe australis.</title>
        <authorList>
            <person name="Cheng Q."/>
        </authorList>
    </citation>
    <scope>NUCLEOTIDE SEQUENCE [LARGE SCALE GENOMIC DNA]</scope>
    <source>
        <strain evidence="2 3">NL1</strain>
    </source>
</reference>
<proteinExistence type="predicted"/>
<dbReference type="OrthoDB" id="2014201at2759"/>
<dbReference type="GO" id="GO:0016757">
    <property type="term" value="F:glycosyltransferase activity"/>
    <property type="evidence" value="ECO:0007669"/>
    <property type="project" value="InterPro"/>
</dbReference>
<evidence type="ECO:0000313" key="2">
    <source>
        <dbReference type="EMBL" id="PSK55867.1"/>
    </source>
</evidence>
<feature type="compositionally biased region" description="Basic and acidic residues" evidence="1">
    <location>
        <begin position="70"/>
        <end position="82"/>
    </location>
</feature>
<dbReference type="EMBL" id="NHZQ01000066">
    <property type="protein sequence ID" value="PSK55867.1"/>
    <property type="molecule type" value="Genomic_DNA"/>
</dbReference>
<keyword evidence="3" id="KW-1185">Reference proteome</keyword>
<sequence>MSTPFLNNLSLRQIRLLIFSAILAICVLLALHPASQQNIKSLSSHLKESISSHPSDAAPLHSEQPSLPPEETKHESPNKVESEPESEQIAFMTFLTGTSANHSDPDIMNDQYLQSVRIQGYQLLHHEPTKNHRHIPYVVMVTNDVPQEKRDRLTKDGLTVIPVDDIIAPEWLHSSVDRWAAVLTKLRAFQLTRYSRILFIDCDILINTRLDEIFDEEAAQKKPVKSTDNQTLADMSPKSDYLLAGVPETLPNHDFPPHDDQYKNLHYLTAGFFMFSPSQELYDYYQSIMAVPNIFDPYFPEQELLNYAHSEKSLVPWSRLSAKWNVNFATMEDKAKGAASMHEKWWDKGSAVHEYAISLRYLMEGFYEARDGAS</sequence>
<accession>A0A2P8A5Y3</accession>
<dbReference type="Pfam" id="PF01501">
    <property type="entry name" value="Glyco_transf_8"/>
    <property type="match status" value="1"/>
</dbReference>
<dbReference type="InterPro" id="IPR029044">
    <property type="entry name" value="Nucleotide-diphossugar_trans"/>
</dbReference>
<comment type="caution">
    <text evidence="2">The sequence shown here is derived from an EMBL/GenBank/DDBJ whole genome shotgun (WGS) entry which is preliminary data.</text>
</comment>
<evidence type="ECO:0000313" key="3">
    <source>
        <dbReference type="Proteomes" id="UP000243723"/>
    </source>
</evidence>
<name>A0A2P8A5Y3_9PEZI</name>